<dbReference type="PANTHER" id="PTHR23427:SF2">
    <property type="entry name" value="SURFEIT LOCUS PROTEIN 1"/>
    <property type="match status" value="1"/>
</dbReference>
<dbReference type="Pfam" id="PF02104">
    <property type="entry name" value="SURF1"/>
    <property type="match status" value="1"/>
</dbReference>
<keyword evidence="6" id="KW-1003">Cell membrane</keyword>
<dbReference type="RefSeq" id="WP_182218041.1">
    <property type="nucleotide sequence ID" value="NZ_JACEZS010000009.1"/>
</dbReference>
<protein>
    <recommendedName>
        <fullName evidence="6">SURF1-like protein</fullName>
    </recommendedName>
</protein>
<dbReference type="PROSITE" id="PS51257">
    <property type="entry name" value="PROKAR_LIPOPROTEIN"/>
    <property type="match status" value="1"/>
</dbReference>
<keyword evidence="5 6" id="KW-0472">Membrane</keyword>
<evidence type="ECO:0000313" key="8">
    <source>
        <dbReference type="Proteomes" id="UP000566711"/>
    </source>
</evidence>
<dbReference type="PROSITE" id="PS50895">
    <property type="entry name" value="SURF1"/>
    <property type="match status" value="1"/>
</dbReference>
<name>A0A7W2EHW2_9BURK</name>
<keyword evidence="4 6" id="KW-1133">Transmembrane helix</keyword>
<reference evidence="7 8" key="1">
    <citation type="submission" date="2020-07" db="EMBL/GenBank/DDBJ databases">
        <title>Novel species isolated from subtropical streams in China.</title>
        <authorList>
            <person name="Lu H."/>
        </authorList>
    </citation>
    <scope>NUCLEOTIDE SEQUENCE [LARGE SCALE GENOMIC DNA]</scope>
    <source>
        <strain evidence="7 8">FT3S</strain>
    </source>
</reference>
<gene>
    <name evidence="7" type="ORF">H3H36_12665</name>
</gene>
<evidence type="ECO:0000256" key="5">
    <source>
        <dbReference type="ARBA" id="ARBA00023136"/>
    </source>
</evidence>
<evidence type="ECO:0000256" key="6">
    <source>
        <dbReference type="RuleBase" id="RU363076"/>
    </source>
</evidence>
<dbReference type="Proteomes" id="UP000566711">
    <property type="component" value="Unassembled WGS sequence"/>
</dbReference>
<evidence type="ECO:0000256" key="4">
    <source>
        <dbReference type="ARBA" id="ARBA00022989"/>
    </source>
</evidence>
<keyword evidence="3 6" id="KW-0812">Transmembrane</keyword>
<dbReference type="AlphaFoldDB" id="A0A7W2EHW2"/>
<feature type="transmembrane region" description="Helical" evidence="6">
    <location>
        <begin position="235"/>
        <end position="255"/>
    </location>
</feature>
<proteinExistence type="inferred from homology"/>
<dbReference type="CDD" id="cd06662">
    <property type="entry name" value="SURF1"/>
    <property type="match status" value="1"/>
</dbReference>
<organism evidence="7 8">
    <name type="scientific">Rugamonas fusca</name>
    <dbReference type="NCBI Taxonomy" id="2758568"/>
    <lineage>
        <taxon>Bacteria</taxon>
        <taxon>Pseudomonadati</taxon>
        <taxon>Pseudomonadota</taxon>
        <taxon>Betaproteobacteria</taxon>
        <taxon>Burkholderiales</taxon>
        <taxon>Oxalobacteraceae</taxon>
        <taxon>Telluria group</taxon>
        <taxon>Rugamonas</taxon>
    </lineage>
</organism>
<evidence type="ECO:0000313" key="7">
    <source>
        <dbReference type="EMBL" id="MBA5606206.1"/>
    </source>
</evidence>
<evidence type="ECO:0000256" key="1">
    <source>
        <dbReference type="ARBA" id="ARBA00004370"/>
    </source>
</evidence>
<dbReference type="PANTHER" id="PTHR23427">
    <property type="entry name" value="SURFEIT LOCUS PROTEIN"/>
    <property type="match status" value="1"/>
</dbReference>
<evidence type="ECO:0000256" key="3">
    <source>
        <dbReference type="ARBA" id="ARBA00022692"/>
    </source>
</evidence>
<evidence type="ECO:0000256" key="2">
    <source>
        <dbReference type="ARBA" id="ARBA00007165"/>
    </source>
</evidence>
<sequence length="268" mass="29086">MMETAGRRRRPAMRLAWLAGAALMCAGFLALGCWQLWRLQWKLDLIERVSQRVHAAPVPAPGPSLWPHLSVTGDEYLRITAAGTWLPNYSTRVQASTEQGSGFWLLTPLCRPDGTVLLINRGFVPARPGDYTPAAPVRALPDSCQPHAAGGPAEATVTGLLRLSEPRGSVLRYNDVASSRWYSRDVAAIAGAHRLRRVAPYFVDAEAGPGAGAASPDGEHPVGGLTVISFRNNHLVYALTWFALALMAAGACLLLTRDKWKRRDGETQ</sequence>
<comment type="subcellular location">
    <subcellularLocation>
        <location evidence="6">Cell membrane</location>
        <topology evidence="6">Multi-pass membrane protein</topology>
    </subcellularLocation>
    <subcellularLocation>
        <location evidence="1">Membrane</location>
    </subcellularLocation>
</comment>
<comment type="similarity">
    <text evidence="2 6">Belongs to the SURF1 family.</text>
</comment>
<accession>A0A7W2EHW2</accession>
<comment type="caution">
    <text evidence="6">Lacks conserved residue(s) required for the propagation of feature annotation.</text>
</comment>
<comment type="caution">
    <text evidence="7">The sequence shown here is derived from an EMBL/GenBank/DDBJ whole genome shotgun (WGS) entry which is preliminary data.</text>
</comment>
<dbReference type="EMBL" id="JACEZS010000009">
    <property type="protein sequence ID" value="MBA5606206.1"/>
    <property type="molecule type" value="Genomic_DNA"/>
</dbReference>
<dbReference type="InterPro" id="IPR045214">
    <property type="entry name" value="Surf1/Surf4"/>
</dbReference>
<dbReference type="GO" id="GO:0005886">
    <property type="term" value="C:plasma membrane"/>
    <property type="evidence" value="ECO:0007669"/>
    <property type="project" value="UniProtKB-SubCell"/>
</dbReference>
<dbReference type="InterPro" id="IPR002994">
    <property type="entry name" value="Surf1/Shy1"/>
</dbReference>
<keyword evidence="8" id="KW-1185">Reference proteome</keyword>